<dbReference type="EMBL" id="MU857677">
    <property type="protein sequence ID" value="KAK4246325.1"/>
    <property type="molecule type" value="Genomic_DNA"/>
</dbReference>
<dbReference type="PANTHER" id="PTHR10622">
    <property type="entry name" value="HET DOMAIN-CONTAINING PROTEIN"/>
    <property type="match status" value="1"/>
</dbReference>
<evidence type="ECO:0000313" key="2">
    <source>
        <dbReference type="EMBL" id="KAK4246325.1"/>
    </source>
</evidence>
<keyword evidence="3" id="KW-1185">Reference proteome</keyword>
<comment type="caution">
    <text evidence="2">The sequence shown here is derived from an EMBL/GenBank/DDBJ whole genome shotgun (WGS) entry which is preliminary data.</text>
</comment>
<gene>
    <name evidence="2" type="ORF">C7999DRAFT_42244</name>
</gene>
<dbReference type="PANTHER" id="PTHR10622:SF12">
    <property type="entry name" value="HET DOMAIN-CONTAINING PROTEIN"/>
    <property type="match status" value="1"/>
</dbReference>
<reference evidence="2" key="2">
    <citation type="submission" date="2023-05" db="EMBL/GenBank/DDBJ databases">
        <authorList>
            <consortium name="Lawrence Berkeley National Laboratory"/>
            <person name="Steindorff A."/>
            <person name="Hensen N."/>
            <person name="Bonometti L."/>
            <person name="Westerberg I."/>
            <person name="Brannstrom I.O."/>
            <person name="Guillou S."/>
            <person name="Cros-Aarteil S."/>
            <person name="Calhoun S."/>
            <person name="Haridas S."/>
            <person name="Kuo A."/>
            <person name="Mondo S."/>
            <person name="Pangilinan J."/>
            <person name="Riley R."/>
            <person name="Labutti K."/>
            <person name="Andreopoulos B."/>
            <person name="Lipzen A."/>
            <person name="Chen C."/>
            <person name="Yanf M."/>
            <person name="Daum C."/>
            <person name="Ng V."/>
            <person name="Clum A."/>
            <person name="Ohm R."/>
            <person name="Martin F."/>
            <person name="Silar P."/>
            <person name="Natvig D."/>
            <person name="Lalanne C."/>
            <person name="Gautier V."/>
            <person name="Ament-Velasquez S.L."/>
            <person name="Kruys A."/>
            <person name="Hutchinson M.I."/>
            <person name="Powell A.J."/>
            <person name="Barry K."/>
            <person name="Miller A.N."/>
            <person name="Grigoriev I.V."/>
            <person name="Debuchy R."/>
            <person name="Gladieux P."/>
            <person name="Thoren M.H."/>
            <person name="Johannesson H."/>
        </authorList>
    </citation>
    <scope>NUCLEOTIDE SEQUENCE</scope>
    <source>
        <strain evidence="2">CBS 359.72</strain>
    </source>
</reference>
<evidence type="ECO:0000259" key="1">
    <source>
        <dbReference type="Pfam" id="PF06985"/>
    </source>
</evidence>
<organism evidence="2 3">
    <name type="scientific">Corynascus novoguineensis</name>
    <dbReference type="NCBI Taxonomy" id="1126955"/>
    <lineage>
        <taxon>Eukaryota</taxon>
        <taxon>Fungi</taxon>
        <taxon>Dikarya</taxon>
        <taxon>Ascomycota</taxon>
        <taxon>Pezizomycotina</taxon>
        <taxon>Sordariomycetes</taxon>
        <taxon>Sordariomycetidae</taxon>
        <taxon>Sordariales</taxon>
        <taxon>Chaetomiaceae</taxon>
        <taxon>Corynascus</taxon>
    </lineage>
</organism>
<name>A0AAN7CQZ9_9PEZI</name>
<dbReference type="Pfam" id="PF06985">
    <property type="entry name" value="HET"/>
    <property type="match status" value="1"/>
</dbReference>
<accession>A0AAN7CQZ9</accession>
<protein>
    <submittedName>
        <fullName evidence="2">Heterokaryon incompatibility protein-domain-containing protein</fullName>
    </submittedName>
</protein>
<feature type="domain" description="Heterokaryon incompatibility" evidence="1">
    <location>
        <begin position="25"/>
        <end position="113"/>
    </location>
</feature>
<dbReference type="AlphaFoldDB" id="A0AAN7CQZ9"/>
<reference evidence="2" key="1">
    <citation type="journal article" date="2023" name="Mol. Phylogenet. Evol.">
        <title>Genome-scale phylogeny and comparative genomics of the fungal order Sordariales.</title>
        <authorList>
            <person name="Hensen N."/>
            <person name="Bonometti L."/>
            <person name="Westerberg I."/>
            <person name="Brannstrom I.O."/>
            <person name="Guillou S."/>
            <person name="Cros-Aarteil S."/>
            <person name="Calhoun S."/>
            <person name="Haridas S."/>
            <person name="Kuo A."/>
            <person name="Mondo S."/>
            <person name="Pangilinan J."/>
            <person name="Riley R."/>
            <person name="LaButti K."/>
            <person name="Andreopoulos B."/>
            <person name="Lipzen A."/>
            <person name="Chen C."/>
            <person name="Yan M."/>
            <person name="Daum C."/>
            <person name="Ng V."/>
            <person name="Clum A."/>
            <person name="Steindorff A."/>
            <person name="Ohm R.A."/>
            <person name="Martin F."/>
            <person name="Silar P."/>
            <person name="Natvig D.O."/>
            <person name="Lalanne C."/>
            <person name="Gautier V."/>
            <person name="Ament-Velasquez S.L."/>
            <person name="Kruys A."/>
            <person name="Hutchinson M.I."/>
            <person name="Powell A.J."/>
            <person name="Barry K."/>
            <person name="Miller A.N."/>
            <person name="Grigoriev I.V."/>
            <person name="Debuchy R."/>
            <person name="Gladieux P."/>
            <person name="Hiltunen Thoren M."/>
            <person name="Johannesson H."/>
        </authorList>
    </citation>
    <scope>NUCLEOTIDE SEQUENCE</scope>
    <source>
        <strain evidence="2">CBS 359.72</strain>
    </source>
</reference>
<evidence type="ECO:0000313" key="3">
    <source>
        <dbReference type="Proteomes" id="UP001303647"/>
    </source>
</evidence>
<sequence>MRLLKTTASAIPRVREFVGSQIPPYAILSHTWDQDEVTLQQLLTANLSELQTKAGFQKIQQTCALTRTRDGFEYAWVDTCCIDKTSSAELSEAINSMFAWYHDAKVCYVFLADLPPSTADDLWLYLPRCRWFKRGWTLQELLAPREVLFFDREWNYRGNVKELARLVGEITGIPRRLLRREAELSDFAVARRMSWAAARETTRVEDMAYCLLGIFDVNLSLIYGEGAKAYSRLQEAIIQSMADLSIFAWKDDRDSAPLFTGILADSPAHFAWCNSIDSTPGDSAYTNFTMTTRGIQTDASLILDYSKPGVSPYGCSPNVIFDTCCRVEGRLVGVRVRKVGGGLYARCQPDKVFMSAKYTDQLMRMPLDMLTFAIRLPARFPFHPGPDPVVGNRHSAIRINLPQSLADPSAYVMPRSHWDEEQEVFFCLQRLHKGLVRFLHPGLHVRFLVGCFGCNMGPSYIVLGSMEAMSTETSTLLRSQLDRLKLENHRQARELVLGTFDTTLREGPPLPADFGSLMYLTSSVGWSGLRSDLRIELRIRKERQPRVCVNPTMVIDIFCTLP</sequence>
<proteinExistence type="predicted"/>
<dbReference type="Proteomes" id="UP001303647">
    <property type="component" value="Unassembled WGS sequence"/>
</dbReference>
<dbReference type="InterPro" id="IPR010730">
    <property type="entry name" value="HET"/>
</dbReference>